<feature type="chain" id="PRO_5021335074" description="Sc15 protein" evidence="1">
    <location>
        <begin position="20"/>
        <end position="185"/>
    </location>
</feature>
<protein>
    <recommendedName>
        <fullName evidence="4">Sc15 protein</fullName>
    </recommendedName>
</protein>
<evidence type="ECO:0000256" key="1">
    <source>
        <dbReference type="SAM" id="SignalP"/>
    </source>
</evidence>
<reference evidence="2 3" key="1">
    <citation type="journal article" date="2019" name="Nat. Ecol. Evol.">
        <title>Megaphylogeny resolves global patterns of mushroom evolution.</title>
        <authorList>
            <person name="Varga T."/>
            <person name="Krizsan K."/>
            <person name="Foldi C."/>
            <person name="Dima B."/>
            <person name="Sanchez-Garcia M."/>
            <person name="Sanchez-Ramirez S."/>
            <person name="Szollosi G.J."/>
            <person name="Szarkandi J.G."/>
            <person name="Papp V."/>
            <person name="Albert L."/>
            <person name="Andreopoulos W."/>
            <person name="Angelini C."/>
            <person name="Antonin V."/>
            <person name="Barry K.W."/>
            <person name="Bougher N.L."/>
            <person name="Buchanan P."/>
            <person name="Buyck B."/>
            <person name="Bense V."/>
            <person name="Catcheside P."/>
            <person name="Chovatia M."/>
            <person name="Cooper J."/>
            <person name="Damon W."/>
            <person name="Desjardin D."/>
            <person name="Finy P."/>
            <person name="Geml J."/>
            <person name="Haridas S."/>
            <person name="Hughes K."/>
            <person name="Justo A."/>
            <person name="Karasinski D."/>
            <person name="Kautmanova I."/>
            <person name="Kiss B."/>
            <person name="Kocsube S."/>
            <person name="Kotiranta H."/>
            <person name="LaButti K.M."/>
            <person name="Lechner B.E."/>
            <person name="Liimatainen K."/>
            <person name="Lipzen A."/>
            <person name="Lukacs Z."/>
            <person name="Mihaltcheva S."/>
            <person name="Morgado L.N."/>
            <person name="Niskanen T."/>
            <person name="Noordeloos M.E."/>
            <person name="Ohm R.A."/>
            <person name="Ortiz-Santana B."/>
            <person name="Ovrebo C."/>
            <person name="Racz N."/>
            <person name="Riley R."/>
            <person name="Savchenko A."/>
            <person name="Shiryaev A."/>
            <person name="Soop K."/>
            <person name="Spirin V."/>
            <person name="Szebenyi C."/>
            <person name="Tomsovsky M."/>
            <person name="Tulloss R.E."/>
            <person name="Uehling J."/>
            <person name="Grigoriev I.V."/>
            <person name="Vagvolgyi C."/>
            <person name="Papp T."/>
            <person name="Martin F.M."/>
            <person name="Miettinen O."/>
            <person name="Hibbett D.S."/>
            <person name="Nagy L.G."/>
        </authorList>
    </citation>
    <scope>NUCLEOTIDE SEQUENCE [LARGE SCALE GENOMIC DNA]</scope>
    <source>
        <strain evidence="2 3">FP101781</strain>
    </source>
</reference>
<proteinExistence type="predicted"/>
<dbReference type="OrthoDB" id="2575973at2759"/>
<gene>
    <name evidence="2" type="ORF">FA13DRAFT_1736781</name>
</gene>
<sequence length="185" mass="19376">MLFLSVVTSLLAFGAFTAAASPTPSLKRRQDITNVLAIVDGLQSKTDSILPQIDSLINTGEATVTSIEPLAFELVGVLASVGSSLEAIQGQVDPAADGALEEVVQKTAAIFNNVVQTLDNVRTKKPQLYSIFPKHGIEAALLKVLIGLEFVVGGALRLVSVLLGVAERLLSGLGFALIKALLGFH</sequence>
<accession>A0A4Y7T0F7</accession>
<organism evidence="2 3">
    <name type="scientific">Coprinellus micaceus</name>
    <name type="common">Glistening ink-cap mushroom</name>
    <name type="synonym">Coprinus micaceus</name>
    <dbReference type="NCBI Taxonomy" id="71717"/>
    <lineage>
        <taxon>Eukaryota</taxon>
        <taxon>Fungi</taxon>
        <taxon>Dikarya</taxon>
        <taxon>Basidiomycota</taxon>
        <taxon>Agaricomycotina</taxon>
        <taxon>Agaricomycetes</taxon>
        <taxon>Agaricomycetidae</taxon>
        <taxon>Agaricales</taxon>
        <taxon>Agaricineae</taxon>
        <taxon>Psathyrellaceae</taxon>
        <taxon>Coprinellus</taxon>
    </lineage>
</organism>
<evidence type="ECO:0000313" key="2">
    <source>
        <dbReference type="EMBL" id="TEB26999.1"/>
    </source>
</evidence>
<keyword evidence="1" id="KW-0732">Signal</keyword>
<comment type="caution">
    <text evidence="2">The sequence shown here is derived from an EMBL/GenBank/DDBJ whole genome shotgun (WGS) entry which is preliminary data.</text>
</comment>
<evidence type="ECO:0008006" key="4">
    <source>
        <dbReference type="Google" id="ProtNLM"/>
    </source>
</evidence>
<evidence type="ECO:0000313" key="3">
    <source>
        <dbReference type="Proteomes" id="UP000298030"/>
    </source>
</evidence>
<dbReference type="EMBL" id="QPFP01000043">
    <property type="protein sequence ID" value="TEB26999.1"/>
    <property type="molecule type" value="Genomic_DNA"/>
</dbReference>
<keyword evidence="3" id="KW-1185">Reference proteome</keyword>
<name>A0A4Y7T0F7_COPMI</name>
<dbReference type="AlphaFoldDB" id="A0A4Y7T0F7"/>
<feature type="signal peptide" evidence="1">
    <location>
        <begin position="1"/>
        <end position="19"/>
    </location>
</feature>
<dbReference type="Proteomes" id="UP000298030">
    <property type="component" value="Unassembled WGS sequence"/>
</dbReference>